<feature type="transmembrane region" description="Helical" evidence="1">
    <location>
        <begin position="82"/>
        <end position="101"/>
    </location>
</feature>
<feature type="transmembrane region" description="Helical" evidence="1">
    <location>
        <begin position="56"/>
        <end position="76"/>
    </location>
</feature>
<dbReference type="RefSeq" id="WP_175276552.1">
    <property type="nucleotide sequence ID" value="NZ_CP054836.1"/>
</dbReference>
<keyword evidence="1" id="KW-0812">Transmembrane</keyword>
<name>A0A6N1VHM6_9HYPH</name>
<evidence type="ECO:0000313" key="3">
    <source>
        <dbReference type="Proteomes" id="UP000509367"/>
    </source>
</evidence>
<keyword evidence="1" id="KW-0472">Membrane</keyword>
<dbReference type="EMBL" id="CP054836">
    <property type="protein sequence ID" value="QKV18659.1"/>
    <property type="molecule type" value="Genomic_DNA"/>
</dbReference>
<dbReference type="Proteomes" id="UP000509367">
    <property type="component" value="Chromosome"/>
</dbReference>
<evidence type="ECO:0000256" key="1">
    <source>
        <dbReference type="SAM" id="Phobius"/>
    </source>
</evidence>
<gene>
    <name evidence="2" type="ORF">HTY61_09470</name>
</gene>
<dbReference type="AlphaFoldDB" id="A0A6N1VHM6"/>
<organism evidence="2 3">
    <name type="scientific">Oricola thermophila</name>
    <dbReference type="NCBI Taxonomy" id="2742145"/>
    <lineage>
        <taxon>Bacteria</taxon>
        <taxon>Pseudomonadati</taxon>
        <taxon>Pseudomonadota</taxon>
        <taxon>Alphaproteobacteria</taxon>
        <taxon>Hyphomicrobiales</taxon>
        <taxon>Ahrensiaceae</taxon>
        <taxon>Oricola</taxon>
    </lineage>
</organism>
<protein>
    <submittedName>
        <fullName evidence="2">DUF983 domain-containing protein</fullName>
    </submittedName>
</protein>
<keyword evidence="3" id="KW-1185">Reference proteome</keyword>
<keyword evidence="1" id="KW-1133">Transmembrane helix</keyword>
<dbReference type="InterPro" id="IPR009325">
    <property type="entry name" value="DUF983"/>
</dbReference>
<dbReference type="KEGG" id="orm:HTY61_09470"/>
<dbReference type="Pfam" id="PF06170">
    <property type="entry name" value="DUF983"/>
    <property type="match status" value="1"/>
</dbReference>
<reference evidence="2 3" key="1">
    <citation type="submission" date="2020-06" db="EMBL/GenBank/DDBJ databases">
        <title>Oricola thermophila sp. nov. isolated from a tidal sediments.</title>
        <authorList>
            <person name="Kwon K.K."/>
            <person name="Yang S.-H."/>
            <person name="Park M.-J."/>
        </authorList>
    </citation>
    <scope>NUCLEOTIDE SEQUENCE [LARGE SCALE GENOMIC DNA]</scope>
    <source>
        <strain evidence="2 3">MEBiC13590</strain>
    </source>
</reference>
<proteinExistence type="predicted"/>
<accession>A0A6N1VHM6</accession>
<sequence length="126" mass="13646">MKDDQYPPLPPMTVGPAGKCPRCGQGSIFKSFLKLKDRCDVCGLDLTFADAADGPAFFVMLAASVPVLGIVLWLVLGVGLSYWLTALIAVPLVIVFAILPLRPVKGWLVASQYFHKAQEGKLDNQE</sequence>
<evidence type="ECO:0000313" key="2">
    <source>
        <dbReference type="EMBL" id="QKV18659.1"/>
    </source>
</evidence>